<reference evidence="2" key="1">
    <citation type="submission" date="2023-03" db="EMBL/GenBank/DDBJ databases">
        <title>Massive genome expansion in bonnet fungi (Mycena s.s.) driven by repeated elements and novel gene families across ecological guilds.</title>
        <authorList>
            <consortium name="Lawrence Berkeley National Laboratory"/>
            <person name="Harder C.B."/>
            <person name="Miyauchi S."/>
            <person name="Viragh M."/>
            <person name="Kuo A."/>
            <person name="Thoen E."/>
            <person name="Andreopoulos B."/>
            <person name="Lu D."/>
            <person name="Skrede I."/>
            <person name="Drula E."/>
            <person name="Henrissat B."/>
            <person name="Morin E."/>
            <person name="Kohler A."/>
            <person name="Barry K."/>
            <person name="LaButti K."/>
            <person name="Morin E."/>
            <person name="Salamov A."/>
            <person name="Lipzen A."/>
            <person name="Mereny Z."/>
            <person name="Hegedus B."/>
            <person name="Baldrian P."/>
            <person name="Stursova M."/>
            <person name="Weitz H."/>
            <person name="Taylor A."/>
            <person name="Grigoriev I.V."/>
            <person name="Nagy L.G."/>
            <person name="Martin F."/>
            <person name="Kauserud H."/>
        </authorList>
    </citation>
    <scope>NUCLEOTIDE SEQUENCE</scope>
    <source>
        <strain evidence="2">CBHHK188m</strain>
    </source>
</reference>
<evidence type="ECO:0000313" key="3">
    <source>
        <dbReference type="Proteomes" id="UP001215280"/>
    </source>
</evidence>
<gene>
    <name evidence="2" type="ORF">DFH07DRAFT_924759</name>
</gene>
<dbReference type="InterPro" id="IPR058913">
    <property type="entry name" value="Integrase_dom_put"/>
</dbReference>
<dbReference type="Pfam" id="PF24764">
    <property type="entry name" value="rva_4"/>
    <property type="match status" value="1"/>
</dbReference>
<comment type="caution">
    <text evidence="2">The sequence shown here is derived from an EMBL/GenBank/DDBJ whole genome shotgun (WGS) entry which is preliminary data.</text>
</comment>
<dbReference type="PANTHER" id="PTHR46177">
    <property type="entry name" value="INTEGRASE CATALYTIC DOMAIN-CONTAINING PROTEIN"/>
    <property type="match status" value="1"/>
</dbReference>
<dbReference type="EMBL" id="JARJLG010000104">
    <property type="protein sequence ID" value="KAJ7745184.1"/>
    <property type="molecule type" value="Genomic_DNA"/>
</dbReference>
<name>A0AAD7IM95_9AGAR</name>
<protein>
    <recommendedName>
        <fullName evidence="1">Integrase core domain-containing protein</fullName>
    </recommendedName>
</protein>
<evidence type="ECO:0000313" key="2">
    <source>
        <dbReference type="EMBL" id="KAJ7745184.1"/>
    </source>
</evidence>
<dbReference type="AlphaFoldDB" id="A0AAD7IM95"/>
<feature type="domain" description="Integrase core" evidence="1">
    <location>
        <begin position="117"/>
        <end position="293"/>
    </location>
</feature>
<sequence>MKKNDKEILELLRQKHLNGTGYGIGLTRFQEMREAIGFLRTRKQGHDVDSIREAMLRLRAQYSKAGQREISSLLFHEEDMSVSRSVITSYFAMYEPELVRQRRANRLKCKRFYAAGVNDILTVDQHDKWKYKFGLVLHSGLDPFIGLIHWLKIWWTNSNPRLILSYYLDSVAETGFMPLVSQSDPGVENFGLANGHTLLRHWHDPSLEGTLQHRWMNQKKNVMPEIGWSQLRHRFTPGFEDILDVGVTNEWYDPNNLLQALVFRWVFIPWLQKALDAYRERVNNTPKRADQNKVLPHGVPNHMYEAPEDYGVLDFKIKVDPQSIAYVRNLYAPPDHEVFELVPKEFGELAAAEFYFAIGQPPVTRTNVWDIYMALLTRFKHLDNLHRMPAELDAHWGYALTIARDDHEDDIALIPNLTPLHNGLGVVEPDGTFYLGGVNNGLGLVIQDRRDDGQR</sequence>
<proteinExistence type="predicted"/>
<evidence type="ECO:0000259" key="1">
    <source>
        <dbReference type="Pfam" id="PF24764"/>
    </source>
</evidence>
<dbReference type="PANTHER" id="PTHR46177:SF1">
    <property type="entry name" value="INTEGRASE CATALYTIC DOMAIN-CONTAINING PROTEIN"/>
    <property type="match status" value="1"/>
</dbReference>
<dbReference type="Proteomes" id="UP001215280">
    <property type="component" value="Unassembled WGS sequence"/>
</dbReference>
<keyword evidence="3" id="KW-1185">Reference proteome</keyword>
<accession>A0AAD7IM95</accession>
<organism evidence="2 3">
    <name type="scientific">Mycena maculata</name>
    <dbReference type="NCBI Taxonomy" id="230809"/>
    <lineage>
        <taxon>Eukaryota</taxon>
        <taxon>Fungi</taxon>
        <taxon>Dikarya</taxon>
        <taxon>Basidiomycota</taxon>
        <taxon>Agaricomycotina</taxon>
        <taxon>Agaricomycetes</taxon>
        <taxon>Agaricomycetidae</taxon>
        <taxon>Agaricales</taxon>
        <taxon>Marasmiineae</taxon>
        <taxon>Mycenaceae</taxon>
        <taxon>Mycena</taxon>
    </lineage>
</organism>